<dbReference type="OrthoDB" id="979132at2"/>
<accession>A0A6I0F0B5</accession>
<evidence type="ECO:0000313" key="2">
    <source>
        <dbReference type="Proteomes" id="UP000468766"/>
    </source>
</evidence>
<dbReference type="AlphaFoldDB" id="A0A6I0F0B5"/>
<dbReference type="Proteomes" id="UP000468766">
    <property type="component" value="Unassembled WGS sequence"/>
</dbReference>
<proteinExistence type="predicted"/>
<dbReference type="RefSeq" id="WP_151619978.1">
    <property type="nucleotide sequence ID" value="NZ_WBXO01000005.1"/>
</dbReference>
<reference evidence="1 2" key="1">
    <citation type="submission" date="2019-10" db="EMBL/GenBank/DDBJ databases">
        <title>Whole-genome sequence of the extremophile Heliorestis acidaminivorans DSM 24790.</title>
        <authorList>
            <person name="Kyndt J.A."/>
            <person name="Meyer T.E."/>
        </authorList>
    </citation>
    <scope>NUCLEOTIDE SEQUENCE [LARGE SCALE GENOMIC DNA]</scope>
    <source>
        <strain evidence="1 2">DSM 24790</strain>
    </source>
</reference>
<comment type="caution">
    <text evidence="1">The sequence shown here is derived from an EMBL/GenBank/DDBJ whole genome shotgun (WGS) entry which is preliminary data.</text>
</comment>
<evidence type="ECO:0000313" key="1">
    <source>
        <dbReference type="EMBL" id="KAB2952701.1"/>
    </source>
</evidence>
<organism evidence="1 2">
    <name type="scientific">Heliorestis acidaminivorans</name>
    <dbReference type="NCBI Taxonomy" id="553427"/>
    <lineage>
        <taxon>Bacteria</taxon>
        <taxon>Bacillati</taxon>
        <taxon>Bacillota</taxon>
        <taxon>Clostridia</taxon>
        <taxon>Eubacteriales</taxon>
        <taxon>Heliobacteriaceae</taxon>
        <taxon>Heliorestis</taxon>
    </lineage>
</organism>
<dbReference type="EMBL" id="WBXO01000005">
    <property type="protein sequence ID" value="KAB2952701.1"/>
    <property type="molecule type" value="Genomic_DNA"/>
</dbReference>
<keyword evidence="2" id="KW-1185">Reference proteome</keyword>
<gene>
    <name evidence="1" type="ORF">F9B85_08600</name>
</gene>
<name>A0A6I0F0B5_9FIRM</name>
<sequence>MWLISSFSASNLFSLRLSSATSSGGKSHLIPTPYTVKMALINASFRWDGKGEEDFYWLRPLKIAFKLPDSIVVNNSFVKILKEAREGDETYQNTVGLRQYVYWGGLLYIAFDISNLQDLEKKRLQRLLTMVNYFGKRGSFVQYQKQWETKELSEDFSVEWQEMHESRASQSIDKGMVIQIMDDMAGQSSFDAFNSYSPTRLKLFEDRVFKTYVLMGVKGATSHGYTHYQSLPSS</sequence>
<protein>
    <submittedName>
        <fullName evidence="1">Uncharacterized protein</fullName>
    </submittedName>
</protein>